<protein>
    <submittedName>
        <fullName evidence="1">Uncharacterized protein</fullName>
    </submittedName>
</protein>
<proteinExistence type="predicted"/>
<comment type="caution">
    <text evidence="1">The sequence shown here is derived from an EMBL/GenBank/DDBJ whole genome shotgun (WGS) entry which is preliminary data.</text>
</comment>
<reference evidence="1 2" key="1">
    <citation type="submission" date="2013-05" db="EMBL/GenBank/DDBJ databases">
        <title>Genome assembly of Acinetobacter junii MTCC 11364.</title>
        <authorList>
            <person name="Khatri I."/>
            <person name="Singh N.K."/>
            <person name="Subramanian S."/>
            <person name="Mayilraj S."/>
        </authorList>
    </citation>
    <scope>NUCLEOTIDE SEQUENCE [LARGE SCALE GENOMIC DNA]</scope>
    <source>
        <strain evidence="1 2">MTCC 11364</strain>
    </source>
</reference>
<gene>
    <name evidence="1" type="ORF">L292_1041</name>
</gene>
<accession>S7Y0W7</accession>
<dbReference type="PATRIC" id="fig|1330047.3.peg.2818"/>
<organism evidence="1 2">
    <name type="scientific">Acinetobacter junii CIP 107470 = MTCC 11364</name>
    <dbReference type="NCBI Taxonomy" id="1217666"/>
    <lineage>
        <taxon>Bacteria</taxon>
        <taxon>Pseudomonadati</taxon>
        <taxon>Pseudomonadota</taxon>
        <taxon>Gammaproteobacteria</taxon>
        <taxon>Moraxellales</taxon>
        <taxon>Moraxellaceae</taxon>
        <taxon>Acinetobacter</taxon>
    </lineage>
</organism>
<sequence>MKFVVYREMNYKYFSIMIIFEQIITQKIFKNENLNDYEKEFVHK</sequence>
<evidence type="ECO:0000313" key="1">
    <source>
        <dbReference type="EMBL" id="EPR81683.1"/>
    </source>
</evidence>
<evidence type="ECO:0000313" key="2">
    <source>
        <dbReference type="Proteomes" id="UP000018420"/>
    </source>
</evidence>
<name>S7Y0W7_ACIJU</name>
<dbReference type="AlphaFoldDB" id="S7Y0W7"/>
<dbReference type="EMBL" id="ASYZ01000169">
    <property type="protein sequence ID" value="EPR81683.1"/>
    <property type="molecule type" value="Genomic_DNA"/>
</dbReference>
<dbReference type="Proteomes" id="UP000018420">
    <property type="component" value="Unassembled WGS sequence"/>
</dbReference>